<accession>A0A7X5TQA5</accession>
<gene>
    <name evidence="1" type="ORF">HBF32_09115</name>
</gene>
<proteinExistence type="predicted"/>
<protein>
    <submittedName>
        <fullName evidence="1">Uncharacterized protein</fullName>
    </submittedName>
</protein>
<reference evidence="1 2" key="1">
    <citation type="journal article" date="2006" name="Int. J. Syst. Evol. Microbiol.">
        <title>Dyella yeojuensis sp. nov., isolated from greenhouse soil in Korea.</title>
        <authorList>
            <person name="Kim B.Y."/>
            <person name="Weon H.Y."/>
            <person name="Lee K.H."/>
            <person name="Seok S.J."/>
            <person name="Kwon S.W."/>
            <person name="Go S.J."/>
            <person name="Stackebrandt E."/>
        </authorList>
    </citation>
    <scope>NUCLEOTIDE SEQUENCE [LARGE SCALE GENOMIC DNA]</scope>
    <source>
        <strain evidence="1 2">DSM 17673</strain>
    </source>
</reference>
<dbReference type="RefSeq" id="WP_166699342.1">
    <property type="nucleotide sequence ID" value="NZ_JAAQTL010000001.1"/>
</dbReference>
<evidence type="ECO:0000313" key="2">
    <source>
        <dbReference type="Proteomes" id="UP000518878"/>
    </source>
</evidence>
<dbReference type="EMBL" id="JAAQTL010000001">
    <property type="protein sequence ID" value="NID15618.1"/>
    <property type="molecule type" value="Genomic_DNA"/>
</dbReference>
<keyword evidence="2" id="KW-1185">Reference proteome</keyword>
<name>A0A7X5TQA5_9GAMM</name>
<comment type="caution">
    <text evidence="1">The sequence shown here is derived from an EMBL/GenBank/DDBJ whole genome shotgun (WGS) entry which is preliminary data.</text>
</comment>
<organism evidence="1 2">
    <name type="scientific">Luteibacter yeojuensis</name>
    <dbReference type="NCBI Taxonomy" id="345309"/>
    <lineage>
        <taxon>Bacteria</taxon>
        <taxon>Pseudomonadati</taxon>
        <taxon>Pseudomonadota</taxon>
        <taxon>Gammaproteobacteria</taxon>
        <taxon>Lysobacterales</taxon>
        <taxon>Rhodanobacteraceae</taxon>
        <taxon>Luteibacter</taxon>
    </lineage>
</organism>
<sequence length="92" mass="9772">MMGVTGKNGNRPSRLHEIIRISRVTACIGAVTTDAVRKPKKSVETRIAAGLVADATEGTQFAPSMEPGALAGPPVIEKKQGFRVAHRRLSHA</sequence>
<dbReference type="AlphaFoldDB" id="A0A7X5TQA5"/>
<dbReference type="Proteomes" id="UP000518878">
    <property type="component" value="Unassembled WGS sequence"/>
</dbReference>
<evidence type="ECO:0000313" key="1">
    <source>
        <dbReference type="EMBL" id="NID15618.1"/>
    </source>
</evidence>